<dbReference type="InterPro" id="IPR005715">
    <property type="entry name" value="Glu_5kinase/COase_Synthase"/>
</dbReference>
<dbReference type="PANTHER" id="PTHR43654:SF1">
    <property type="entry name" value="ISOPENTENYL PHOSPHATE KINASE"/>
    <property type="match status" value="1"/>
</dbReference>
<keyword evidence="1 8" id="KW-0963">Cytoplasm</keyword>
<comment type="function">
    <text evidence="8">Catalyzes the transfer of a phosphate group to glutamate to form L-glutamate 5-phosphate.</text>
</comment>
<evidence type="ECO:0000313" key="14">
    <source>
        <dbReference type="Proteomes" id="UP000322915"/>
    </source>
</evidence>
<dbReference type="OrthoDB" id="9804434at2"/>
<dbReference type="EMBL" id="SEUK01000046">
    <property type="protein sequence ID" value="KAA1161709.1"/>
    <property type="molecule type" value="Genomic_DNA"/>
</dbReference>
<dbReference type="Proteomes" id="UP000324162">
    <property type="component" value="Unassembled WGS sequence"/>
</dbReference>
<organism evidence="11 15">
    <name type="scientific">Pseudoalteromonas fuliginea</name>
    <dbReference type="NCBI Taxonomy" id="1872678"/>
    <lineage>
        <taxon>Bacteria</taxon>
        <taxon>Pseudomonadati</taxon>
        <taxon>Pseudomonadota</taxon>
        <taxon>Gammaproteobacteria</taxon>
        <taxon>Alteromonadales</taxon>
        <taxon>Pseudoalteromonadaceae</taxon>
        <taxon>Pseudoalteromonas</taxon>
    </lineage>
</organism>
<dbReference type="Proteomes" id="UP000027154">
    <property type="component" value="Unassembled WGS sequence"/>
</dbReference>
<feature type="binding site" evidence="8">
    <location>
        <begin position="167"/>
        <end position="168"/>
    </location>
    <ligand>
        <name>ATP</name>
        <dbReference type="ChEBI" id="CHEBI:30616"/>
    </ligand>
</feature>
<dbReference type="Pfam" id="PF00696">
    <property type="entry name" value="AA_kinase"/>
    <property type="match status" value="1"/>
</dbReference>
<accession>A0A063KQP7</accession>
<comment type="pathway">
    <text evidence="8">Amino-acid biosynthesis; L-proline biosynthesis; L-glutamate 5-semialdehyde from L-glutamate: step 1/2.</text>
</comment>
<keyword evidence="14" id="KW-1185">Reference proteome</keyword>
<keyword evidence="6 8" id="KW-0418">Kinase</keyword>
<feature type="binding site" evidence="8">
    <location>
        <position position="52"/>
    </location>
    <ligand>
        <name>substrate</name>
    </ligand>
</feature>
<comment type="similarity">
    <text evidence="8">Belongs to the glutamate 5-kinase family.</text>
</comment>
<evidence type="ECO:0000256" key="5">
    <source>
        <dbReference type="ARBA" id="ARBA00022741"/>
    </source>
</evidence>
<dbReference type="FunFam" id="3.40.1160.10:FF:000018">
    <property type="entry name" value="Glutamate 5-kinase"/>
    <property type="match status" value="1"/>
</dbReference>
<evidence type="ECO:0000256" key="7">
    <source>
        <dbReference type="ARBA" id="ARBA00022840"/>
    </source>
</evidence>
<dbReference type="HAMAP" id="MF_00456">
    <property type="entry name" value="ProB"/>
    <property type="match status" value="1"/>
</dbReference>
<dbReference type="GO" id="GO:0005829">
    <property type="term" value="C:cytosol"/>
    <property type="evidence" value="ECO:0007669"/>
    <property type="project" value="TreeGrafter"/>
</dbReference>
<comment type="subcellular location">
    <subcellularLocation>
        <location evidence="8">Cytoplasm</location>
    </subcellularLocation>
</comment>
<keyword evidence="7 8" id="KW-0067">ATP-binding</keyword>
<dbReference type="InterPro" id="IPR015947">
    <property type="entry name" value="PUA-like_sf"/>
</dbReference>
<dbReference type="SUPFAM" id="SSF53633">
    <property type="entry name" value="Carbamate kinase-like"/>
    <property type="match status" value="1"/>
</dbReference>
<evidence type="ECO:0000256" key="6">
    <source>
        <dbReference type="ARBA" id="ARBA00022777"/>
    </source>
</evidence>
<protein>
    <recommendedName>
        <fullName evidence="8">Glutamate 5-kinase</fullName>
        <ecNumber evidence="8">2.7.2.11</ecNumber>
    </recommendedName>
    <alternativeName>
        <fullName evidence="8">Gamma-glutamyl kinase</fullName>
        <shortName evidence="8">GK</shortName>
    </alternativeName>
</protein>
<dbReference type="CDD" id="cd21157">
    <property type="entry name" value="PUA_G5K"/>
    <property type="match status" value="1"/>
</dbReference>
<keyword evidence="2 8" id="KW-0028">Amino-acid biosynthesis</keyword>
<dbReference type="InterPro" id="IPR036393">
    <property type="entry name" value="AceGlu_kinase-like_sf"/>
</dbReference>
<dbReference type="EMBL" id="JJNZ01000044">
    <property type="protein sequence ID" value="KDC50232.1"/>
    <property type="molecule type" value="Genomic_DNA"/>
</dbReference>
<dbReference type="InterPro" id="IPR036974">
    <property type="entry name" value="PUA_sf"/>
</dbReference>
<evidence type="ECO:0000313" key="15">
    <source>
        <dbReference type="Proteomes" id="UP000324162"/>
    </source>
</evidence>
<dbReference type="Proteomes" id="UP000322915">
    <property type="component" value="Unassembled WGS sequence"/>
</dbReference>
<dbReference type="GO" id="GO:0004349">
    <property type="term" value="F:glutamate 5-kinase activity"/>
    <property type="evidence" value="ECO:0007669"/>
    <property type="project" value="UniProtKB-UniRule"/>
</dbReference>
<feature type="binding site" evidence="8">
    <location>
        <position position="135"/>
    </location>
    <ligand>
        <name>substrate</name>
    </ligand>
</feature>
<comment type="catalytic activity">
    <reaction evidence="8">
        <text>L-glutamate + ATP = L-glutamyl 5-phosphate + ADP</text>
        <dbReference type="Rhea" id="RHEA:14877"/>
        <dbReference type="ChEBI" id="CHEBI:29985"/>
        <dbReference type="ChEBI" id="CHEBI:30616"/>
        <dbReference type="ChEBI" id="CHEBI:58274"/>
        <dbReference type="ChEBI" id="CHEBI:456216"/>
        <dbReference type="EC" id="2.7.2.11"/>
    </reaction>
</comment>
<dbReference type="InterPro" id="IPR001057">
    <property type="entry name" value="Glu/AcGlu_kinase"/>
</dbReference>
<evidence type="ECO:0000256" key="2">
    <source>
        <dbReference type="ARBA" id="ARBA00022605"/>
    </source>
</evidence>
<reference evidence="14 15" key="2">
    <citation type="submission" date="2019-01" db="EMBL/GenBank/DDBJ databases">
        <title>Genome sequences of marine Pseudoalteromonas species.</title>
        <authorList>
            <person name="Boraston A.B."/>
            <person name="Hehemann J.-H."/>
            <person name="Vickers C.J."/>
            <person name="Salama-Alber O."/>
            <person name="Abe K."/>
            <person name="Hettle A.J."/>
        </authorList>
    </citation>
    <scope>NUCLEOTIDE SEQUENCE [LARGE SCALE GENOMIC DNA]</scope>
    <source>
        <strain evidence="11 15">PS42</strain>
        <strain evidence="10 14">PS47</strain>
    </source>
</reference>
<dbReference type="PROSITE" id="PS00902">
    <property type="entry name" value="GLUTAMATE_5_KINASE"/>
    <property type="match status" value="1"/>
</dbReference>
<dbReference type="CDD" id="cd04242">
    <property type="entry name" value="AAK_G5K_ProB"/>
    <property type="match status" value="1"/>
</dbReference>
<evidence type="ECO:0000259" key="9">
    <source>
        <dbReference type="Pfam" id="PF00696"/>
    </source>
</evidence>
<evidence type="ECO:0000313" key="11">
    <source>
        <dbReference type="EMBL" id="KAA1161709.1"/>
    </source>
</evidence>
<dbReference type="InterPro" id="IPR011529">
    <property type="entry name" value="Glu_5kinase"/>
</dbReference>
<dbReference type="Gene3D" id="2.30.130.10">
    <property type="entry name" value="PUA domain"/>
    <property type="match status" value="1"/>
</dbReference>
<feature type="binding site" evidence="8">
    <location>
        <begin position="209"/>
        <end position="215"/>
    </location>
    <ligand>
        <name>ATP</name>
        <dbReference type="ChEBI" id="CHEBI:30616"/>
    </ligand>
</feature>
<evidence type="ECO:0000313" key="10">
    <source>
        <dbReference type="EMBL" id="KAA1150133.1"/>
    </source>
</evidence>
<evidence type="ECO:0000256" key="4">
    <source>
        <dbReference type="ARBA" id="ARBA00022679"/>
    </source>
</evidence>
<dbReference type="GO" id="GO:0055129">
    <property type="term" value="P:L-proline biosynthetic process"/>
    <property type="evidence" value="ECO:0007669"/>
    <property type="project" value="UniProtKB-UniRule"/>
</dbReference>
<dbReference type="PRINTS" id="PR00474">
    <property type="entry name" value="GLU5KINASE"/>
</dbReference>
<feature type="domain" description="Aspartate/glutamate/uridylate kinase" evidence="9">
    <location>
        <begin position="8"/>
        <end position="233"/>
    </location>
</feature>
<dbReference type="GO" id="GO:0003723">
    <property type="term" value="F:RNA binding"/>
    <property type="evidence" value="ECO:0007669"/>
    <property type="project" value="InterPro"/>
</dbReference>
<dbReference type="InterPro" id="IPR001048">
    <property type="entry name" value="Asp/Glu/Uridylate_kinase"/>
</dbReference>
<evidence type="ECO:0000313" key="13">
    <source>
        <dbReference type="Proteomes" id="UP000027154"/>
    </source>
</evidence>
<proteinExistence type="inferred from homology"/>
<dbReference type="Gene3D" id="3.40.1160.10">
    <property type="entry name" value="Acetylglutamate kinase-like"/>
    <property type="match status" value="1"/>
</dbReference>
<gene>
    <name evidence="8 11" type="primary">proB</name>
    <name evidence="12" type="ORF">DC53_13340</name>
    <name evidence="11" type="ORF">EU508_07765</name>
    <name evidence="10" type="ORF">EU509_18530</name>
</gene>
<dbReference type="AlphaFoldDB" id="A0A063KQP7"/>
<reference evidence="12 13" key="1">
    <citation type="submission" date="2014-04" db="EMBL/GenBank/DDBJ databases">
        <title>Pseudoalteromonas galatheae sp. nov., isolated from a deep-sea polychaete near Canal Concepcion, Chile.</title>
        <authorList>
            <person name="Machado H.R."/>
            <person name="Gram L."/>
            <person name="Vynne N.G."/>
        </authorList>
    </citation>
    <scope>NUCLEOTIDE SEQUENCE [LARGE SCALE GENOMIC DNA]</scope>
    <source>
        <strain evidence="12 13">KMM216</strain>
    </source>
</reference>
<dbReference type="RefSeq" id="WP_007375946.1">
    <property type="nucleotide sequence ID" value="NZ_JBBMQV010000020.1"/>
</dbReference>
<comment type="caution">
    <text evidence="11">The sequence shown here is derived from an EMBL/GenBank/DDBJ whole genome shotgun (WGS) entry which is preliminary data.</text>
</comment>
<dbReference type="PIRSF" id="PIRSF000729">
    <property type="entry name" value="GK"/>
    <property type="match status" value="1"/>
</dbReference>
<evidence type="ECO:0000256" key="8">
    <source>
        <dbReference type="HAMAP-Rule" id="MF_00456"/>
    </source>
</evidence>
<evidence type="ECO:0000256" key="3">
    <source>
        <dbReference type="ARBA" id="ARBA00022650"/>
    </source>
</evidence>
<dbReference type="SUPFAM" id="SSF88697">
    <property type="entry name" value="PUA domain-like"/>
    <property type="match status" value="1"/>
</dbReference>
<name>A0A063KQP7_9GAMM</name>
<dbReference type="InterPro" id="IPR019797">
    <property type="entry name" value="Glutamate_5-kinase_CS"/>
</dbReference>
<dbReference type="EC" id="2.7.2.11" evidence="8"/>
<keyword evidence="4 8" id="KW-0808">Transferase</keyword>
<dbReference type="EMBL" id="SEUJ01000078">
    <property type="protein sequence ID" value="KAA1150133.1"/>
    <property type="molecule type" value="Genomic_DNA"/>
</dbReference>
<dbReference type="InterPro" id="IPR041739">
    <property type="entry name" value="G5K_ProB"/>
</dbReference>
<dbReference type="NCBIfam" id="TIGR01027">
    <property type="entry name" value="proB"/>
    <property type="match status" value="1"/>
</dbReference>
<sequence>MQKLNWRRIVLKVGSALIAPDHDGCRSRYILTIAQFIVRCRARGIEVILVSSGSVAAGAHLFPSDKPRSVVMKKAMAAAGQTEMIAMWDRFFDFPSAQLLLTHGDLRDHERYQSIRETVFTLLEHGVLPIINENDAVTTDDLRVGDNDNLSAMVAAAADADALLIFSDVDGLYDKNPNLHDDAVLLPEIKSIDESIYAMAGCATSAVGTGGMKTKIEAAEKATSHGIATYIINGFKEETFTRLLAGENPGTIFSPYEKPMQDSVHWMTHTANEQGEVVVDGSFDESLEGETGCIRGDEIVEVHGEFAIGDTILVRSEDGTRLAKATANYSSCLLNFIADNEQSEFSEKMQDSIGPVISEKHIALLEKS</sequence>
<keyword evidence="3 8" id="KW-0641">Proline biosynthesis</keyword>
<dbReference type="GO" id="GO:0005524">
    <property type="term" value="F:ATP binding"/>
    <property type="evidence" value="ECO:0007669"/>
    <property type="project" value="UniProtKB-KW"/>
</dbReference>
<dbReference type="PANTHER" id="PTHR43654">
    <property type="entry name" value="GLUTAMATE 5-KINASE"/>
    <property type="match status" value="1"/>
</dbReference>
<keyword evidence="5 8" id="KW-0547">Nucleotide-binding</keyword>
<feature type="binding site" evidence="8">
    <location>
        <position position="12"/>
    </location>
    <ligand>
        <name>ATP</name>
        <dbReference type="ChEBI" id="CHEBI:30616"/>
    </ligand>
</feature>
<evidence type="ECO:0000256" key="1">
    <source>
        <dbReference type="ARBA" id="ARBA00022490"/>
    </source>
</evidence>
<dbReference type="PROSITE" id="PS50890">
    <property type="entry name" value="PUA"/>
    <property type="match status" value="1"/>
</dbReference>
<feature type="binding site" evidence="8">
    <location>
        <position position="147"/>
    </location>
    <ligand>
        <name>substrate</name>
    </ligand>
</feature>
<evidence type="ECO:0000313" key="12">
    <source>
        <dbReference type="EMBL" id="KDC50232.1"/>
    </source>
</evidence>